<protein>
    <submittedName>
        <fullName evidence="3">2-methylaconitate cis-trans isomerase PrpF family protein</fullName>
    </submittedName>
</protein>
<comment type="similarity">
    <text evidence="1">Belongs to the PrpF family.</text>
</comment>
<dbReference type="SUPFAM" id="SSF54506">
    <property type="entry name" value="Diaminopimelate epimerase-like"/>
    <property type="match status" value="2"/>
</dbReference>
<dbReference type="AlphaFoldDB" id="A0AB39L5M5"/>
<dbReference type="PANTHER" id="PTHR43709">
    <property type="entry name" value="ACONITATE ISOMERASE-RELATED"/>
    <property type="match status" value="1"/>
</dbReference>
<evidence type="ECO:0000313" key="3">
    <source>
        <dbReference type="EMBL" id="XDP46183.1"/>
    </source>
</evidence>
<dbReference type="RefSeq" id="WP_369046542.1">
    <property type="nucleotide sequence ID" value="NZ_CP163302.1"/>
</dbReference>
<dbReference type="Pfam" id="PF04303">
    <property type="entry name" value="PrpF"/>
    <property type="match status" value="1"/>
</dbReference>
<name>A0AB39L5M5_9MICC</name>
<accession>A0AB39L5M5</accession>
<dbReference type="GO" id="GO:0016853">
    <property type="term" value="F:isomerase activity"/>
    <property type="evidence" value="ECO:0007669"/>
    <property type="project" value="UniProtKB-KW"/>
</dbReference>
<reference evidence="3" key="1">
    <citation type="submission" date="2024-07" db="EMBL/GenBank/DDBJ databases">
        <authorList>
            <person name="fu j."/>
        </authorList>
    </citation>
    <scope>NUCLEOTIDE SEQUENCE</scope>
    <source>
        <strain evidence="3">P10A9</strain>
    </source>
</reference>
<organism evidence="3">
    <name type="scientific">Sinomonas puerhi</name>
    <dbReference type="NCBI Taxonomy" id="3238584"/>
    <lineage>
        <taxon>Bacteria</taxon>
        <taxon>Bacillati</taxon>
        <taxon>Actinomycetota</taxon>
        <taxon>Actinomycetes</taxon>
        <taxon>Micrococcales</taxon>
        <taxon>Micrococcaceae</taxon>
        <taxon>Sinomonas</taxon>
    </lineage>
</organism>
<gene>
    <name evidence="3" type="ORF">AB5L97_03975</name>
</gene>
<evidence type="ECO:0000256" key="2">
    <source>
        <dbReference type="ARBA" id="ARBA00023235"/>
    </source>
</evidence>
<dbReference type="EMBL" id="CP163302">
    <property type="protein sequence ID" value="XDP46183.1"/>
    <property type="molecule type" value="Genomic_DNA"/>
</dbReference>
<keyword evidence="2 3" id="KW-0413">Isomerase</keyword>
<dbReference type="InterPro" id="IPR007400">
    <property type="entry name" value="PrpF-like"/>
</dbReference>
<dbReference type="Gene3D" id="3.10.310.10">
    <property type="entry name" value="Diaminopimelate Epimerase, Chain A, domain 1"/>
    <property type="match status" value="2"/>
</dbReference>
<sequence>MGRRIRAAFVRGGTSKGLIFRQEDLPEDRSAWDALFLRAMGSPDGYGRQLDGMGGGLSSLSKVCVVGQPTRPDADIDYLFAQVQVDSASVDYGGNCGNMSSAIGPFAVDEGLLDTPVDGPTRVRIHNVNTGKVIAATFHVRGGRSVEEGDYRIKGVSGTGAPLRLDFLDPGGAATGKLLPSGSVLDTLDTGGSGPVEVSFVDASNPCVFVRARDFGLRGTELPDQLESDPDLLARLEEVRRMASVAMGIAATVQDAAANRLVPFIALVAPPQEYATLSGERVGPGDADVIVRFLSSGRPHRAIPVTGGLCTSIAARLPGTLVHTATAAGGDDAPIRLGTPSGVLDANAVVTNDGARYRALHASTYRTTRRLFDGYVHV</sequence>
<proteinExistence type="inferred from homology"/>
<evidence type="ECO:0000256" key="1">
    <source>
        <dbReference type="ARBA" id="ARBA00007673"/>
    </source>
</evidence>
<dbReference type="KEGG" id="spue:AB5L97_03975"/>
<dbReference type="PANTHER" id="PTHR43709:SF2">
    <property type="entry name" value="DUF453 DOMAIN PROTEIN (AFU_ORTHOLOGUE AFUA_6G00360)"/>
    <property type="match status" value="1"/>
</dbReference>